<keyword evidence="2" id="KW-1133">Transmembrane helix</keyword>
<organism evidence="4">
    <name type="scientific">Lygus hesperus</name>
    <name type="common">Western plant bug</name>
    <dbReference type="NCBI Taxonomy" id="30085"/>
    <lineage>
        <taxon>Eukaryota</taxon>
        <taxon>Metazoa</taxon>
        <taxon>Ecdysozoa</taxon>
        <taxon>Arthropoda</taxon>
        <taxon>Hexapoda</taxon>
        <taxon>Insecta</taxon>
        <taxon>Pterygota</taxon>
        <taxon>Neoptera</taxon>
        <taxon>Paraneoptera</taxon>
        <taxon>Hemiptera</taxon>
        <taxon>Heteroptera</taxon>
        <taxon>Panheteroptera</taxon>
        <taxon>Cimicomorpha</taxon>
        <taxon>Miridae</taxon>
        <taxon>Mirini</taxon>
        <taxon>Lygus</taxon>
    </lineage>
</organism>
<reference evidence="4" key="1">
    <citation type="journal article" date="2016" name="Gigascience">
        <title>De novo construction of an expanded transcriptome assembly for the western tarnished plant bug, Lygus hesperus.</title>
        <authorList>
            <person name="Tassone E.E."/>
            <person name="Geib S.M."/>
            <person name="Hall B."/>
            <person name="Fabrick J.A."/>
            <person name="Brent C.S."/>
            <person name="Hull J.J."/>
        </authorList>
    </citation>
    <scope>NUCLEOTIDE SEQUENCE</scope>
</reference>
<feature type="transmembrane region" description="Helical" evidence="2">
    <location>
        <begin position="108"/>
        <end position="131"/>
    </location>
</feature>
<gene>
    <name evidence="3" type="ORF">g.4415</name>
    <name evidence="4" type="ORF">g.4418</name>
</gene>
<keyword evidence="2" id="KW-0472">Membrane</keyword>
<feature type="region of interest" description="Disordered" evidence="1">
    <location>
        <begin position="67"/>
        <end position="92"/>
    </location>
</feature>
<dbReference type="EMBL" id="GDHC01017080">
    <property type="protein sequence ID" value="JAQ01549.1"/>
    <property type="molecule type" value="Transcribed_RNA"/>
</dbReference>
<dbReference type="EMBL" id="GDHC01010980">
    <property type="protein sequence ID" value="JAQ07649.1"/>
    <property type="molecule type" value="Transcribed_RNA"/>
</dbReference>
<protein>
    <submittedName>
        <fullName evidence="4">Uncharacterized protein</fullName>
    </submittedName>
</protein>
<sequence>MYPTFAILYDILTFTLLVGSMIVFNPYPSLLSLPSLPSIQLPAPVEKLASKCTFGYCGGGGGSSSHSRSAANHSSRSRGAASGFQFNSNKNTGGETTRPMFAVQVLEIVGYMILSIATCPIIITALSFAFMQFCGALREGYTVHGAASKHSR</sequence>
<evidence type="ECO:0000256" key="2">
    <source>
        <dbReference type="SAM" id="Phobius"/>
    </source>
</evidence>
<evidence type="ECO:0000313" key="3">
    <source>
        <dbReference type="EMBL" id="JAQ01549.1"/>
    </source>
</evidence>
<dbReference type="AlphaFoldDB" id="A0A146LJI7"/>
<accession>A0A146LJI7</accession>
<feature type="compositionally biased region" description="Low complexity" evidence="1">
    <location>
        <begin position="67"/>
        <end position="83"/>
    </location>
</feature>
<keyword evidence="2" id="KW-0812">Transmembrane</keyword>
<evidence type="ECO:0000313" key="4">
    <source>
        <dbReference type="EMBL" id="JAQ07649.1"/>
    </source>
</evidence>
<name>A0A146LJI7_LYGHE</name>
<proteinExistence type="predicted"/>
<evidence type="ECO:0000256" key="1">
    <source>
        <dbReference type="SAM" id="MobiDB-lite"/>
    </source>
</evidence>
<feature type="transmembrane region" description="Helical" evidence="2">
    <location>
        <begin position="7"/>
        <end position="27"/>
    </location>
</feature>